<feature type="region of interest" description="Disordered" evidence="1">
    <location>
        <begin position="338"/>
        <end position="364"/>
    </location>
</feature>
<dbReference type="RefSeq" id="WP_213010019.1">
    <property type="nucleotide sequence ID" value="NZ_BOQN01000076.1"/>
</dbReference>
<dbReference type="AlphaFoldDB" id="A0A919TDY8"/>
<protein>
    <recommendedName>
        <fullName evidence="4">Phage tail protein</fullName>
    </recommendedName>
</protein>
<proteinExistence type="predicted"/>
<dbReference type="NCBIfam" id="TIGR02242">
    <property type="entry name" value="tail_TIGR02242"/>
    <property type="match status" value="1"/>
</dbReference>
<dbReference type="NCBIfam" id="TIGR01634">
    <property type="entry name" value="tail_P2_I"/>
    <property type="match status" value="1"/>
</dbReference>
<sequence length="637" mass="68116">MSAERDLSVLTDVDQWSRCRHTGTAVFAGPGDTGGIQLTWPDDVPAAPAPTPPERCGLAFDQWGHALVNRGPDTGHVWRHLASGTTEPFPAADPGRPISLAVDAAQRLYVAHTQDDEIITADLWTQNRIATIDAGPGQPVDLAVVGPDVAVLTDGPPGVAWLRRGSDLRAAVLDGPRCPDGLVPWRLVAGPDGALLVLWRHPTGRAAMICRTDGSTVLEVDGATDLAVTPAGILVVGRDPARPFRRFSSRQGTWREIEPVRADQYDGGAMAVSADGAVGYTTADGVDWTAGSAAGYRAGGTLVSYRLDSGRYRNRWGRVLLEACLPVGTDLEIAGLTSDDDEVAQPLDPAPPERGSAIAHPDASPPPLPPATLWAEAPWRPLYRRERAGDSYQTYEAPAAGSPGRFLWIGLRLTGTGAVTPRVRAVRIERTGHRLLDYLPRAWSREPAAADFLYGFLTPAEGLLHDADQRAATRSLLLDPATAPAEMLPWLAGLAGLAGDESWPEAARRTLVAEAYPLFARRGTPAGLARILEIFLGYPPALIERWRIPGDPDPAHRFLVHLRADLDDDRHRVVERILREHAPAHTSWEIRDLGAGPRVGDDMRVQANTVALAGALGTPFVVGDSALGIEGLLGGGP</sequence>
<keyword evidence="3" id="KW-1185">Reference proteome</keyword>
<comment type="caution">
    <text evidence="2">The sequence shown here is derived from an EMBL/GenBank/DDBJ whole genome shotgun (WGS) entry which is preliminary data.</text>
</comment>
<evidence type="ECO:0000313" key="2">
    <source>
        <dbReference type="EMBL" id="GIM94239.1"/>
    </source>
</evidence>
<evidence type="ECO:0008006" key="4">
    <source>
        <dbReference type="Google" id="ProtNLM"/>
    </source>
</evidence>
<name>A0A919TDY8_9ACTN</name>
<dbReference type="InterPro" id="IPR006521">
    <property type="entry name" value="Tail_protein_I"/>
</dbReference>
<dbReference type="SUPFAM" id="SSF63825">
    <property type="entry name" value="YWTD domain"/>
    <property type="match status" value="1"/>
</dbReference>
<dbReference type="InterPro" id="IPR011748">
    <property type="entry name" value="Unchr_phage_tail-like"/>
</dbReference>
<accession>A0A919TDY8</accession>
<dbReference type="EMBL" id="BOQN01000076">
    <property type="protein sequence ID" value="GIM94239.1"/>
    <property type="molecule type" value="Genomic_DNA"/>
</dbReference>
<evidence type="ECO:0000313" key="3">
    <source>
        <dbReference type="Proteomes" id="UP000677082"/>
    </source>
</evidence>
<dbReference type="Proteomes" id="UP000677082">
    <property type="component" value="Unassembled WGS sequence"/>
</dbReference>
<gene>
    <name evidence="2" type="ORF">Ato02nite_060320</name>
</gene>
<reference evidence="2 3" key="1">
    <citation type="submission" date="2021-03" db="EMBL/GenBank/DDBJ databases">
        <title>Whole genome shotgun sequence of Actinoplanes toevensis NBRC 105298.</title>
        <authorList>
            <person name="Komaki H."/>
            <person name="Tamura T."/>
        </authorList>
    </citation>
    <scope>NUCLEOTIDE SEQUENCE [LARGE SCALE GENOMIC DNA]</scope>
    <source>
        <strain evidence="2 3">NBRC 105298</strain>
    </source>
</reference>
<organism evidence="2 3">
    <name type="scientific">Paractinoplanes toevensis</name>
    <dbReference type="NCBI Taxonomy" id="571911"/>
    <lineage>
        <taxon>Bacteria</taxon>
        <taxon>Bacillati</taxon>
        <taxon>Actinomycetota</taxon>
        <taxon>Actinomycetes</taxon>
        <taxon>Micromonosporales</taxon>
        <taxon>Micromonosporaceae</taxon>
        <taxon>Paractinoplanes</taxon>
    </lineage>
</organism>
<evidence type="ECO:0000256" key="1">
    <source>
        <dbReference type="SAM" id="MobiDB-lite"/>
    </source>
</evidence>
<dbReference type="Pfam" id="PF09684">
    <property type="entry name" value="Tail_P2_I"/>
    <property type="match status" value="1"/>
</dbReference>